<keyword evidence="8 9" id="KW-0472">Membrane</keyword>
<accession>A0A9D9NCK8</accession>
<feature type="transmembrane region" description="Helical" evidence="9">
    <location>
        <begin position="335"/>
        <end position="353"/>
    </location>
</feature>
<dbReference type="GO" id="GO:0015450">
    <property type="term" value="F:protein-transporting ATPase activity"/>
    <property type="evidence" value="ECO:0007669"/>
    <property type="project" value="InterPro"/>
</dbReference>
<dbReference type="HAMAP" id="MF_01464_B">
    <property type="entry name" value="SecF_B"/>
    <property type="match status" value="1"/>
</dbReference>
<feature type="transmembrane region" description="Helical" evidence="9">
    <location>
        <begin position="359"/>
        <end position="385"/>
    </location>
</feature>
<evidence type="ECO:0000256" key="3">
    <source>
        <dbReference type="ARBA" id="ARBA00022475"/>
    </source>
</evidence>
<evidence type="ECO:0000256" key="7">
    <source>
        <dbReference type="ARBA" id="ARBA00023010"/>
    </source>
</evidence>
<keyword evidence="4 9" id="KW-0812">Transmembrane</keyword>
<evidence type="ECO:0000256" key="2">
    <source>
        <dbReference type="ARBA" id="ARBA00022448"/>
    </source>
</evidence>
<dbReference type="GO" id="GO:0005886">
    <property type="term" value="C:plasma membrane"/>
    <property type="evidence" value="ECO:0007669"/>
    <property type="project" value="UniProtKB-SubCell"/>
</dbReference>
<dbReference type="InterPro" id="IPR048634">
    <property type="entry name" value="SecD_SecF_C"/>
</dbReference>
<evidence type="ECO:0000256" key="1">
    <source>
        <dbReference type="ARBA" id="ARBA00004651"/>
    </source>
</evidence>
<keyword evidence="7 9" id="KW-0811">Translocation</keyword>
<dbReference type="GO" id="GO:0065002">
    <property type="term" value="P:intracellular protein transmembrane transport"/>
    <property type="evidence" value="ECO:0007669"/>
    <property type="project" value="UniProtKB-UniRule"/>
</dbReference>
<keyword evidence="6 9" id="KW-1133">Transmembrane helix</keyword>
<organism evidence="11 12">
    <name type="scientific">Candidatus Ornithospirochaeta stercoravium</name>
    <dbReference type="NCBI Taxonomy" id="2840897"/>
    <lineage>
        <taxon>Bacteria</taxon>
        <taxon>Pseudomonadati</taxon>
        <taxon>Spirochaetota</taxon>
        <taxon>Spirochaetia</taxon>
        <taxon>Spirochaetales</taxon>
        <taxon>Spirochaetaceae</taxon>
        <taxon>Spirochaetaceae incertae sedis</taxon>
        <taxon>Candidatus Ornithospirochaeta</taxon>
    </lineage>
</organism>
<evidence type="ECO:0000313" key="12">
    <source>
        <dbReference type="Proteomes" id="UP000810292"/>
    </source>
</evidence>
<evidence type="ECO:0000256" key="6">
    <source>
        <dbReference type="ARBA" id="ARBA00022989"/>
    </source>
</evidence>
<dbReference type="GO" id="GO:0006605">
    <property type="term" value="P:protein targeting"/>
    <property type="evidence" value="ECO:0007669"/>
    <property type="project" value="UniProtKB-UniRule"/>
</dbReference>
<keyword evidence="5 9" id="KW-0653">Protein transport</keyword>
<dbReference type="EMBL" id="JADIMF010000056">
    <property type="protein sequence ID" value="MBO8468827.1"/>
    <property type="molecule type" value="Genomic_DNA"/>
</dbReference>
<feature type="transmembrane region" description="Helical" evidence="9">
    <location>
        <begin position="232"/>
        <end position="249"/>
    </location>
</feature>
<keyword evidence="3 9" id="KW-1003">Cell membrane</keyword>
<dbReference type="NCBIfam" id="TIGR00916">
    <property type="entry name" value="2A0604s01"/>
    <property type="match status" value="1"/>
</dbReference>
<dbReference type="Proteomes" id="UP000810292">
    <property type="component" value="Unassembled WGS sequence"/>
</dbReference>
<sequence>MTEDKSKLGGILRYRFIAMGASGLLIVVGIILFFVLGFNTGIDFGSGYSERIQIAPVGFTVSYPGTDNAVLSVNNRTLELTIRSSDGVAVTSFTEDVYPTTAEIVDKLNSLGLDAVLYSEERTGNVVTGFGFPAVLTSSPVKVNYATDTVDVTIEDVREALAPLGSVNVQTVGSQSEAIYQIRITVAEGETQRDAEQKVNNLLFSAFGEENTVVLQSDFVGPKFSSSLFRDSITGLLIALVLILGYIAIRFRFSYAISSIIALFHDVLAMLSFILIFRLEVSSTTIAAVLTIIGYSINNTIVIFDRVRENLKLEKGKSVDDVIALSVRQSLTRTIMTSLTTLVAIVPLAILGSGDIQLFAINLTWGIIAGAYSSNFLAPAFLHYFHKIMPIDKEKEKKEEEYSLV</sequence>
<comment type="subcellular location">
    <subcellularLocation>
        <location evidence="1 9">Cell membrane</location>
        <topology evidence="1 9">Multi-pass membrane protein</topology>
    </subcellularLocation>
</comment>
<keyword evidence="2 9" id="KW-0813">Transport</keyword>
<evidence type="ECO:0000256" key="5">
    <source>
        <dbReference type="ARBA" id="ARBA00022927"/>
    </source>
</evidence>
<dbReference type="InterPro" id="IPR005665">
    <property type="entry name" value="SecF_bac"/>
</dbReference>
<dbReference type="NCBIfam" id="TIGR00966">
    <property type="entry name" value="transloc_SecF"/>
    <property type="match status" value="1"/>
</dbReference>
<evidence type="ECO:0000256" key="4">
    <source>
        <dbReference type="ARBA" id="ARBA00022692"/>
    </source>
</evidence>
<dbReference type="GO" id="GO:0043952">
    <property type="term" value="P:protein transport by the Sec complex"/>
    <property type="evidence" value="ECO:0007669"/>
    <property type="project" value="UniProtKB-UniRule"/>
</dbReference>
<evidence type="ECO:0000256" key="8">
    <source>
        <dbReference type="ARBA" id="ARBA00023136"/>
    </source>
</evidence>
<dbReference type="InterPro" id="IPR055344">
    <property type="entry name" value="SecD_SecF_C_bact"/>
</dbReference>
<evidence type="ECO:0000259" key="10">
    <source>
        <dbReference type="Pfam" id="PF02355"/>
    </source>
</evidence>
<feature type="transmembrane region" description="Helical" evidence="9">
    <location>
        <begin position="12"/>
        <end position="36"/>
    </location>
</feature>
<comment type="caution">
    <text evidence="11">The sequence shown here is derived from an EMBL/GenBank/DDBJ whole genome shotgun (WGS) entry which is preliminary data.</text>
</comment>
<evidence type="ECO:0000313" key="11">
    <source>
        <dbReference type="EMBL" id="MBO8468827.1"/>
    </source>
</evidence>
<dbReference type="Gene3D" id="1.20.1640.10">
    <property type="entry name" value="Multidrug efflux transporter AcrB transmembrane domain"/>
    <property type="match status" value="1"/>
</dbReference>
<protein>
    <recommendedName>
        <fullName evidence="9">Protein-export membrane protein SecF</fullName>
    </recommendedName>
</protein>
<comment type="function">
    <text evidence="9">Part of the Sec protein translocase complex. Interacts with the SecYEG preprotein conducting channel. SecDF uses the proton motive force (PMF) to complete protein translocation after the ATP-dependent function of SecA.</text>
</comment>
<gene>
    <name evidence="9 11" type="primary">secF</name>
    <name evidence="11" type="ORF">IAA72_03470</name>
</gene>
<dbReference type="Pfam" id="PF02355">
    <property type="entry name" value="SecD_SecF_C"/>
    <property type="match status" value="1"/>
</dbReference>
<dbReference type="InterPro" id="IPR022813">
    <property type="entry name" value="SecD/SecF_arch_bac"/>
</dbReference>
<evidence type="ECO:0000256" key="9">
    <source>
        <dbReference type="HAMAP-Rule" id="MF_01464"/>
    </source>
</evidence>
<dbReference type="SUPFAM" id="SSF82866">
    <property type="entry name" value="Multidrug efflux transporter AcrB transmembrane domain"/>
    <property type="match status" value="1"/>
</dbReference>
<dbReference type="PRINTS" id="PR01755">
    <property type="entry name" value="SECFTRNLCASE"/>
</dbReference>
<proteinExistence type="inferred from homology"/>
<dbReference type="InterPro" id="IPR022645">
    <property type="entry name" value="SecD/SecF_bac"/>
</dbReference>
<feature type="domain" description="Protein export membrane protein SecD/SecF C-terminal" evidence="10">
    <location>
        <begin position="209"/>
        <end position="386"/>
    </location>
</feature>
<name>A0A9D9NCK8_9SPIO</name>
<dbReference type="AlphaFoldDB" id="A0A9D9NCK8"/>
<reference evidence="11" key="2">
    <citation type="journal article" date="2021" name="PeerJ">
        <title>Extensive microbial diversity within the chicken gut microbiome revealed by metagenomics and culture.</title>
        <authorList>
            <person name="Gilroy R."/>
            <person name="Ravi A."/>
            <person name="Getino M."/>
            <person name="Pursley I."/>
            <person name="Horton D.L."/>
            <person name="Alikhan N.F."/>
            <person name="Baker D."/>
            <person name="Gharbi K."/>
            <person name="Hall N."/>
            <person name="Watson M."/>
            <person name="Adriaenssens E.M."/>
            <person name="Foster-Nyarko E."/>
            <person name="Jarju S."/>
            <person name="Secka A."/>
            <person name="Antonio M."/>
            <person name="Oren A."/>
            <person name="Chaudhuri R.R."/>
            <person name="La Ragione R."/>
            <person name="Hildebrand F."/>
            <person name="Pallen M.J."/>
        </authorList>
    </citation>
    <scope>NUCLEOTIDE SEQUENCE</scope>
    <source>
        <strain evidence="11">14700</strain>
    </source>
</reference>
<dbReference type="PANTHER" id="PTHR30081">
    <property type="entry name" value="PROTEIN-EXPORT MEMBRANE PROTEIN SEC"/>
    <property type="match status" value="1"/>
</dbReference>
<dbReference type="PANTHER" id="PTHR30081:SF8">
    <property type="entry name" value="PROTEIN TRANSLOCASE SUBUNIT SECF"/>
    <property type="match status" value="1"/>
</dbReference>
<comment type="similarity">
    <text evidence="9">Belongs to the SecD/SecF family. SecF subfamily.</text>
</comment>
<comment type="subunit">
    <text evidence="9">Forms a complex with SecD. Part of the essential Sec protein translocation apparatus which comprises SecA, SecYEG and auxiliary proteins SecDF. Other proteins may also be involved.</text>
</comment>
<reference evidence="11" key="1">
    <citation type="submission" date="2020-10" db="EMBL/GenBank/DDBJ databases">
        <authorList>
            <person name="Gilroy R."/>
        </authorList>
    </citation>
    <scope>NUCLEOTIDE SEQUENCE</scope>
    <source>
        <strain evidence="11">14700</strain>
    </source>
</reference>
<feature type="transmembrane region" description="Helical" evidence="9">
    <location>
        <begin position="256"/>
        <end position="279"/>
    </location>
</feature>
<feature type="transmembrane region" description="Helical" evidence="9">
    <location>
        <begin position="285"/>
        <end position="304"/>
    </location>
</feature>